<organism evidence="13">
    <name type="scientific">Triticum aestivum</name>
    <name type="common">Wheat</name>
    <dbReference type="NCBI Taxonomy" id="4565"/>
    <lineage>
        <taxon>Eukaryota</taxon>
        <taxon>Viridiplantae</taxon>
        <taxon>Streptophyta</taxon>
        <taxon>Embryophyta</taxon>
        <taxon>Tracheophyta</taxon>
        <taxon>Spermatophyta</taxon>
        <taxon>Magnoliopsida</taxon>
        <taxon>Liliopsida</taxon>
        <taxon>Poales</taxon>
        <taxon>Poaceae</taxon>
        <taxon>BOP clade</taxon>
        <taxon>Pooideae</taxon>
        <taxon>Triticodae</taxon>
        <taxon>Triticeae</taxon>
        <taxon>Triticinae</taxon>
        <taxon>Triticum</taxon>
    </lineage>
</organism>
<evidence type="ECO:0000256" key="4">
    <source>
        <dbReference type="ARBA" id="ARBA00022679"/>
    </source>
</evidence>
<keyword evidence="5 9" id="KW-0547">Nucleotide-binding</keyword>
<dbReference type="InterPro" id="IPR008271">
    <property type="entry name" value="Ser/Thr_kinase_AS"/>
</dbReference>
<dbReference type="PROSITE" id="PS00107">
    <property type="entry name" value="PROTEIN_KINASE_ATP"/>
    <property type="match status" value="1"/>
</dbReference>
<evidence type="ECO:0000256" key="8">
    <source>
        <dbReference type="ARBA" id="ARBA00049280"/>
    </source>
</evidence>
<evidence type="ECO:0000256" key="5">
    <source>
        <dbReference type="ARBA" id="ARBA00022741"/>
    </source>
</evidence>
<feature type="region of interest" description="Disordered" evidence="11">
    <location>
        <begin position="45"/>
        <end position="69"/>
    </location>
</feature>
<dbReference type="PROSITE" id="PS00108">
    <property type="entry name" value="PROTEIN_KINASE_ST"/>
    <property type="match status" value="1"/>
</dbReference>
<dbReference type="PANTHER" id="PTHR24056:SF404">
    <property type="entry name" value="PROTEIN KINASE DOMAIN-CONTAINING PROTEIN"/>
    <property type="match status" value="1"/>
</dbReference>
<gene>
    <name evidence="13" type="primary">cdc2-2B</name>
</gene>
<dbReference type="InterPro" id="IPR000719">
    <property type="entry name" value="Prot_kinase_dom"/>
</dbReference>
<evidence type="ECO:0000256" key="6">
    <source>
        <dbReference type="ARBA" id="ARBA00022777"/>
    </source>
</evidence>
<feature type="binding site" evidence="9">
    <location>
        <position position="175"/>
    </location>
    <ligand>
        <name>ATP</name>
        <dbReference type="ChEBI" id="CHEBI:30616"/>
    </ligand>
</feature>
<name>Q2L391_WHEAT</name>
<reference evidence="13" key="1">
    <citation type="journal article" date="2006" name="Nature">
        <title>Molecular characterization of Ph1 as a major chromosome pairing locus in polyploid wheat.</title>
        <authorList>
            <person name="Griffiths S."/>
            <person name="Sharp R."/>
            <person name="Foote T.N."/>
            <person name="Bertin I."/>
            <person name="Wanous M."/>
            <person name="Reader S."/>
            <person name="Colas I."/>
            <person name="Moore G."/>
        </authorList>
    </citation>
    <scope>NUCLEOTIDE SEQUENCE</scope>
</reference>
<dbReference type="SMART" id="SM00220">
    <property type="entry name" value="S_TKc"/>
    <property type="match status" value="1"/>
</dbReference>
<dbReference type="GO" id="GO:0005524">
    <property type="term" value="F:ATP binding"/>
    <property type="evidence" value="ECO:0007669"/>
    <property type="project" value="UniProtKB-UniRule"/>
</dbReference>
<evidence type="ECO:0000313" key="13">
    <source>
        <dbReference type="EMBL" id="CAJ75599.1"/>
    </source>
</evidence>
<dbReference type="SUPFAM" id="SSF56112">
    <property type="entry name" value="Protein kinase-like (PK-like)"/>
    <property type="match status" value="1"/>
</dbReference>
<evidence type="ECO:0000256" key="11">
    <source>
        <dbReference type="SAM" id="MobiDB-lite"/>
    </source>
</evidence>
<evidence type="ECO:0000256" key="10">
    <source>
        <dbReference type="RuleBase" id="RU000304"/>
    </source>
</evidence>
<keyword evidence="4" id="KW-0808">Transferase</keyword>
<evidence type="ECO:0000259" key="12">
    <source>
        <dbReference type="PROSITE" id="PS50011"/>
    </source>
</evidence>
<dbReference type="PANTHER" id="PTHR24056">
    <property type="entry name" value="CELL DIVISION PROTEIN KINASE"/>
    <property type="match status" value="1"/>
</dbReference>
<sequence length="451" mass="49467">MAEIFRPIGAQTEIGQVTRRQFLFSLPFPLPLRLGIPTRTYKLPSQSAQARATSSALTSSSSPGTTRARLADNEHPNFYIYVRPPQPQCDPLLFPFRPPPPSPPFPMAIKRVFPGDHPDFKVDTSGGAPRFTFCNRARYWSSTDYQETRALGVGAYGGVVEARHLTNGWTVAVKKPLPCAHEGAGIACGCADARTLREAAFLAACHRHRAIVELRALSLDRCAGKLSVVMECVGPSLHDVLHEHRRGRPFPEADVRCIMEQLLGAAKHMHGLRIIHRDIKLGNILVGADGISTVKICDLGLAVSMSEPAPYGQHGTRGYMAPEMLLGKTDYDATVDMWSLGCVMAELLSGKPLFDGDDDAQQLLAIFRVLGVPLFTTWPAYESLPLAGKLVTPPHVISRNKLHQHFPEDRLSKEGFEVLKGLLSCNIDKRLSATTALRRPWFANAVVDALA</sequence>
<evidence type="ECO:0000256" key="2">
    <source>
        <dbReference type="ARBA" id="ARBA00012409"/>
    </source>
</evidence>
<protein>
    <recommendedName>
        <fullName evidence="2">[RNA-polymerase]-subunit kinase</fullName>
        <ecNumber evidence="2">2.7.11.23</ecNumber>
    </recommendedName>
</protein>
<keyword evidence="3" id="KW-0597">Phosphoprotein</keyword>
<evidence type="ECO:0000256" key="1">
    <source>
        <dbReference type="ARBA" id="ARBA00006485"/>
    </source>
</evidence>
<dbReference type="EMBL" id="AM087556">
    <property type="protein sequence ID" value="CAJ75599.1"/>
    <property type="molecule type" value="Genomic_DNA"/>
</dbReference>
<feature type="domain" description="Protein kinase" evidence="12">
    <location>
        <begin position="145"/>
        <end position="442"/>
    </location>
</feature>
<dbReference type="Gene3D" id="1.10.510.10">
    <property type="entry name" value="Transferase(Phosphotransferase) domain 1"/>
    <property type="match status" value="1"/>
</dbReference>
<dbReference type="PROSITE" id="PS50011">
    <property type="entry name" value="PROTEIN_KINASE_DOM"/>
    <property type="match status" value="1"/>
</dbReference>
<keyword evidence="7 9" id="KW-0067">ATP-binding</keyword>
<evidence type="ECO:0000256" key="9">
    <source>
        <dbReference type="PROSITE-ProRule" id="PRU10141"/>
    </source>
</evidence>
<dbReference type="Gene3D" id="3.30.200.20">
    <property type="entry name" value="Phosphorylase Kinase, domain 1"/>
    <property type="match status" value="1"/>
</dbReference>
<keyword evidence="10" id="KW-0723">Serine/threonine-protein kinase</keyword>
<dbReference type="GO" id="GO:0008353">
    <property type="term" value="F:RNA polymerase II CTD heptapeptide repeat kinase activity"/>
    <property type="evidence" value="ECO:0007669"/>
    <property type="project" value="UniProtKB-EC"/>
</dbReference>
<accession>Q2L391</accession>
<dbReference type="EC" id="2.7.11.23" evidence="2"/>
<dbReference type="Pfam" id="PF00069">
    <property type="entry name" value="Pkinase"/>
    <property type="match status" value="1"/>
</dbReference>
<feature type="compositionally biased region" description="Low complexity" evidence="11">
    <location>
        <begin position="45"/>
        <end position="62"/>
    </location>
</feature>
<dbReference type="InterPro" id="IPR011009">
    <property type="entry name" value="Kinase-like_dom_sf"/>
</dbReference>
<dbReference type="InterPro" id="IPR050108">
    <property type="entry name" value="CDK"/>
</dbReference>
<keyword evidence="13" id="KW-0195">Cyclin</keyword>
<dbReference type="AlphaFoldDB" id="Q2L391"/>
<evidence type="ECO:0000256" key="3">
    <source>
        <dbReference type="ARBA" id="ARBA00022553"/>
    </source>
</evidence>
<dbReference type="InterPro" id="IPR017441">
    <property type="entry name" value="Protein_kinase_ATP_BS"/>
</dbReference>
<comment type="similarity">
    <text evidence="1">Belongs to the protein kinase superfamily. CMGC Ser/Thr protein kinase family. CDC2/CDKX subfamily.</text>
</comment>
<dbReference type="FunFam" id="1.10.510.10:FF:000790">
    <property type="entry name" value="Cyclin-dependent kinase G-1"/>
    <property type="match status" value="1"/>
</dbReference>
<keyword evidence="6 13" id="KW-0418">Kinase</keyword>
<proteinExistence type="inferred from homology"/>
<evidence type="ECO:0000256" key="7">
    <source>
        <dbReference type="ARBA" id="ARBA00022840"/>
    </source>
</evidence>
<comment type="catalytic activity">
    <reaction evidence="8">
        <text>[DNA-directed RNA polymerase] + ATP = phospho-[DNA-directed RNA polymerase] + ADP + H(+)</text>
        <dbReference type="Rhea" id="RHEA:10216"/>
        <dbReference type="Rhea" id="RHEA-COMP:11321"/>
        <dbReference type="Rhea" id="RHEA-COMP:11322"/>
        <dbReference type="ChEBI" id="CHEBI:15378"/>
        <dbReference type="ChEBI" id="CHEBI:30616"/>
        <dbReference type="ChEBI" id="CHEBI:43176"/>
        <dbReference type="ChEBI" id="CHEBI:68546"/>
        <dbReference type="ChEBI" id="CHEBI:456216"/>
        <dbReference type="EC" id="2.7.11.23"/>
    </reaction>
</comment>